<organism evidence="1 2">
    <name type="scientific">Streptococcus suis</name>
    <dbReference type="NCBI Taxonomy" id="1307"/>
    <lineage>
        <taxon>Bacteria</taxon>
        <taxon>Bacillati</taxon>
        <taxon>Bacillota</taxon>
        <taxon>Bacilli</taxon>
        <taxon>Lactobacillales</taxon>
        <taxon>Streptococcaceae</taxon>
        <taxon>Streptococcus</taxon>
    </lineage>
</organism>
<reference evidence="1 2" key="1">
    <citation type="submission" date="2016-02" db="EMBL/GenBank/DDBJ databases">
        <authorList>
            <consortium name="Pathogen Informatics"/>
        </authorList>
    </citation>
    <scope>NUCLEOTIDE SEQUENCE [LARGE SCALE GENOMIC DNA]</scope>
    <source>
        <strain evidence="1 2">LSS100</strain>
    </source>
</reference>
<sequence>MKLLHQKSIYESNYDEALQHDIEIDNIMSKLFSLPNFLSEFQLRFEDDYHKEMNVPLDYESYLHNIFDFIAEQDIKNGVDVHLTEEGNLCFMAYGQSYTIRSTGVSDVVRTSVTVIAKDEAGNQVDFSQHFNTPVQEKEQMNKIKSEQVL</sequence>
<protein>
    <submittedName>
        <fullName evidence="1">Uncharacterized protein</fullName>
    </submittedName>
</protein>
<gene>
    <name evidence="1" type="ORF">ERS132462_01440</name>
</gene>
<evidence type="ECO:0000313" key="1">
    <source>
        <dbReference type="EMBL" id="CYU20249.1"/>
    </source>
</evidence>
<name>A0A116K6E4_STRSU</name>
<dbReference type="AlphaFoldDB" id="A0A116K6E4"/>
<dbReference type="Proteomes" id="UP000072003">
    <property type="component" value="Unassembled WGS sequence"/>
</dbReference>
<dbReference type="EMBL" id="FIFN01000014">
    <property type="protein sequence ID" value="CYU20249.1"/>
    <property type="molecule type" value="Genomic_DNA"/>
</dbReference>
<evidence type="ECO:0000313" key="2">
    <source>
        <dbReference type="Proteomes" id="UP000072003"/>
    </source>
</evidence>
<accession>A0A116K6E4</accession>
<proteinExistence type="predicted"/>